<feature type="transmembrane region" description="Helical" evidence="1">
    <location>
        <begin position="50"/>
        <end position="70"/>
    </location>
</feature>
<dbReference type="EMBL" id="PGOL01001887">
    <property type="protein sequence ID" value="PKI52972.1"/>
    <property type="molecule type" value="Genomic_DNA"/>
</dbReference>
<keyword evidence="1" id="KW-0472">Membrane</keyword>
<protein>
    <submittedName>
        <fullName evidence="2">Uncharacterized protein</fullName>
    </submittedName>
</protein>
<proteinExistence type="predicted"/>
<organism evidence="2 3">
    <name type="scientific">Punica granatum</name>
    <name type="common">Pomegranate</name>
    <dbReference type="NCBI Taxonomy" id="22663"/>
    <lineage>
        <taxon>Eukaryota</taxon>
        <taxon>Viridiplantae</taxon>
        <taxon>Streptophyta</taxon>
        <taxon>Embryophyta</taxon>
        <taxon>Tracheophyta</taxon>
        <taxon>Spermatophyta</taxon>
        <taxon>Magnoliopsida</taxon>
        <taxon>eudicotyledons</taxon>
        <taxon>Gunneridae</taxon>
        <taxon>Pentapetalae</taxon>
        <taxon>rosids</taxon>
        <taxon>malvids</taxon>
        <taxon>Myrtales</taxon>
        <taxon>Lythraceae</taxon>
        <taxon>Punica</taxon>
    </lineage>
</organism>
<gene>
    <name evidence="2" type="ORF">CRG98_026552</name>
</gene>
<dbReference type="AlphaFoldDB" id="A0A2I0J9P0"/>
<keyword evidence="1" id="KW-0812">Transmembrane</keyword>
<evidence type="ECO:0000313" key="2">
    <source>
        <dbReference type="EMBL" id="PKI52972.1"/>
    </source>
</evidence>
<keyword evidence="3" id="KW-1185">Reference proteome</keyword>
<evidence type="ECO:0000256" key="1">
    <source>
        <dbReference type="SAM" id="Phobius"/>
    </source>
</evidence>
<sequence>MAAARFSGFIGAVATDIPHPWLVETLKGVYFAAGSVPSLLSAVLSANYTLMMWMVATTTFLLIGIVGEVLEKALVVRSPVRVVVAGW</sequence>
<accession>A0A2I0J9P0</accession>
<comment type="caution">
    <text evidence="2">The sequence shown here is derived from an EMBL/GenBank/DDBJ whole genome shotgun (WGS) entry which is preliminary data.</text>
</comment>
<name>A0A2I0J9P0_PUNGR</name>
<reference evidence="2 3" key="1">
    <citation type="submission" date="2017-11" db="EMBL/GenBank/DDBJ databases">
        <title>De-novo sequencing of pomegranate (Punica granatum L.) genome.</title>
        <authorList>
            <person name="Akparov Z."/>
            <person name="Amiraslanov A."/>
            <person name="Hajiyeva S."/>
            <person name="Abbasov M."/>
            <person name="Kaur K."/>
            <person name="Hamwieh A."/>
            <person name="Solovyev V."/>
            <person name="Salamov A."/>
            <person name="Braich B."/>
            <person name="Kosarev P."/>
            <person name="Mahmoud A."/>
            <person name="Hajiyev E."/>
            <person name="Babayeva S."/>
            <person name="Izzatullayeva V."/>
            <person name="Mammadov A."/>
            <person name="Mammadov A."/>
            <person name="Sharifova S."/>
            <person name="Ojaghi J."/>
            <person name="Eynullazada K."/>
            <person name="Bayramov B."/>
            <person name="Abdulazimova A."/>
            <person name="Shahmuradov I."/>
        </authorList>
    </citation>
    <scope>NUCLEOTIDE SEQUENCE [LARGE SCALE GENOMIC DNA]</scope>
    <source>
        <strain evidence="3">cv. AG2017</strain>
        <tissue evidence="2">Leaf</tissue>
    </source>
</reference>
<evidence type="ECO:0000313" key="3">
    <source>
        <dbReference type="Proteomes" id="UP000233551"/>
    </source>
</evidence>
<dbReference type="Proteomes" id="UP000233551">
    <property type="component" value="Unassembled WGS sequence"/>
</dbReference>
<keyword evidence="1" id="KW-1133">Transmembrane helix</keyword>